<keyword evidence="2" id="KW-1185">Reference proteome</keyword>
<name>A0ACC1TIC6_9AGAR</name>
<organism evidence="1 2">
    <name type="scientific">Lentinula aff. lateritia</name>
    <dbReference type="NCBI Taxonomy" id="2804960"/>
    <lineage>
        <taxon>Eukaryota</taxon>
        <taxon>Fungi</taxon>
        <taxon>Dikarya</taxon>
        <taxon>Basidiomycota</taxon>
        <taxon>Agaricomycotina</taxon>
        <taxon>Agaricomycetes</taxon>
        <taxon>Agaricomycetidae</taxon>
        <taxon>Agaricales</taxon>
        <taxon>Marasmiineae</taxon>
        <taxon>Omphalotaceae</taxon>
        <taxon>Lentinula</taxon>
    </lineage>
</organism>
<evidence type="ECO:0000313" key="2">
    <source>
        <dbReference type="Proteomes" id="UP001163835"/>
    </source>
</evidence>
<dbReference type="EMBL" id="MU795976">
    <property type="protein sequence ID" value="KAJ3804485.1"/>
    <property type="molecule type" value="Genomic_DNA"/>
</dbReference>
<dbReference type="Proteomes" id="UP001163835">
    <property type="component" value="Unassembled WGS sequence"/>
</dbReference>
<accession>A0ACC1TIC6</accession>
<gene>
    <name evidence="1" type="ORF">F5876DRAFT_83083</name>
</gene>
<comment type="caution">
    <text evidence="1">The sequence shown here is derived from an EMBL/GenBank/DDBJ whole genome shotgun (WGS) entry which is preliminary data.</text>
</comment>
<proteinExistence type="predicted"/>
<reference evidence="1" key="1">
    <citation type="submission" date="2022-09" db="EMBL/GenBank/DDBJ databases">
        <title>A Global Phylogenomic Analysis of the Shiitake Genus Lentinula.</title>
        <authorList>
            <consortium name="DOE Joint Genome Institute"/>
            <person name="Sierra-Patev S."/>
            <person name="Min B."/>
            <person name="Naranjo-Ortiz M."/>
            <person name="Looney B."/>
            <person name="Konkel Z."/>
            <person name="Slot J.C."/>
            <person name="Sakamoto Y."/>
            <person name="Steenwyk J.L."/>
            <person name="Rokas A."/>
            <person name="Carro J."/>
            <person name="Camarero S."/>
            <person name="Ferreira P."/>
            <person name="Molpeceres G."/>
            <person name="Ruiz-Duenas F.J."/>
            <person name="Serrano A."/>
            <person name="Henrissat B."/>
            <person name="Drula E."/>
            <person name="Hughes K.W."/>
            <person name="Mata J.L."/>
            <person name="Ishikawa N.K."/>
            <person name="Vargas-Isla R."/>
            <person name="Ushijima S."/>
            <person name="Smith C.A."/>
            <person name="Ahrendt S."/>
            <person name="Andreopoulos W."/>
            <person name="He G."/>
            <person name="Labutti K."/>
            <person name="Lipzen A."/>
            <person name="Ng V."/>
            <person name="Riley R."/>
            <person name="Sandor L."/>
            <person name="Barry K."/>
            <person name="Martinez A.T."/>
            <person name="Xiao Y."/>
            <person name="Gibbons J.G."/>
            <person name="Terashima K."/>
            <person name="Grigoriev I.V."/>
            <person name="Hibbett D.S."/>
        </authorList>
    </citation>
    <scope>NUCLEOTIDE SEQUENCE</scope>
    <source>
        <strain evidence="1">TMI1499</strain>
    </source>
</reference>
<protein>
    <submittedName>
        <fullName evidence="1">Uncharacterized protein</fullName>
    </submittedName>
</protein>
<sequence length="174" mass="20129">MQLLQRRIEAFRDIFRYHPGPLGELAELIRRLTLECMSGDETGSGDKAHRKFYKTKVKWRSQELTEFLNMLSAWHLCGCYLGGGKYSPGIFPHSRYSTNHIDAVLKPDAATSQFPINWYDPAWLEEHEDVRSTLSPQPATSLKLPESIAREARRFLSVKTRRDWPLPPSHPYTN</sequence>
<evidence type="ECO:0000313" key="1">
    <source>
        <dbReference type="EMBL" id="KAJ3804485.1"/>
    </source>
</evidence>